<comment type="caution">
    <text evidence="1">The sequence shown here is derived from an EMBL/GenBank/DDBJ whole genome shotgun (WGS) entry which is preliminary data.</text>
</comment>
<protein>
    <submittedName>
        <fullName evidence="1">DUF2515 domain-containing protein</fullName>
    </submittedName>
</protein>
<evidence type="ECO:0000313" key="1">
    <source>
        <dbReference type="EMBL" id="MCG3418878.1"/>
    </source>
</evidence>
<reference evidence="1 2" key="1">
    <citation type="journal article" date="2022" name="Evol. Bioinform. Online">
        <title>Draft Genome Sequence of Oceanobacillus jordanicus Strain GSFE11, a Halotolerant Plant Growth-Promoting Bacterial Endophyte Isolated From the Jordan Valley.</title>
        <authorList>
            <person name="Alhindi T."/>
            <person name="Albdaiwi R."/>
        </authorList>
    </citation>
    <scope>NUCLEOTIDE SEQUENCE [LARGE SCALE GENOMIC DNA]</scope>
    <source>
        <strain evidence="1 2">GSFE11</strain>
    </source>
</reference>
<evidence type="ECO:0000313" key="2">
    <source>
        <dbReference type="Proteomes" id="UP001199631"/>
    </source>
</evidence>
<organism evidence="1 2">
    <name type="scientific">Oceanobacillus jordanicus</name>
    <dbReference type="NCBI Taxonomy" id="2867266"/>
    <lineage>
        <taxon>Bacteria</taxon>
        <taxon>Bacillati</taxon>
        <taxon>Bacillota</taxon>
        <taxon>Bacilli</taxon>
        <taxon>Bacillales</taxon>
        <taxon>Bacillaceae</taxon>
        <taxon>Oceanobacillus</taxon>
    </lineage>
</organism>
<keyword evidence="2" id="KW-1185">Reference proteome</keyword>
<dbReference type="InterPro" id="IPR019658">
    <property type="entry name" value="DUF2515"/>
</dbReference>
<dbReference type="Proteomes" id="UP001199631">
    <property type="component" value="Unassembled WGS sequence"/>
</dbReference>
<dbReference type="AlphaFoldDB" id="A0AAW5B5Q1"/>
<dbReference type="Pfam" id="PF10720">
    <property type="entry name" value="DUF2515"/>
    <property type="match status" value="1"/>
</dbReference>
<sequence length="320" mass="38532">MYGDDSFDPYIHYIINTTRKHNKDNISRTKAYQNFYLENPEIKWAFLASMVSRNAGWNMTDLQLQPFKKILGKKERDQLFMTYERANWLIFSDAFPQLLVYNLSKQAEKPLFYLLKKFHVSSFMIEQWMLFWERQERDKLMIALIINEQNVIQGPVVKQTYFQYHVFNQLPYIMQNFLRLNAVLFPTSSSEVYGSYVYGFTNISKRIGLGVRLANILYSPKVYDKSLYFAKTQEHTGSRRDYESYLPAHYPYAPMLRVLYPVIKHQDNIRQDWWKTGGIPSKWWQTPKETSLADMKKTYYRKRDLLFGYYYMKYAIKPDW</sequence>
<name>A0AAW5B5Q1_9BACI</name>
<accession>A0AAW5B5Q1</accession>
<proteinExistence type="predicted"/>
<dbReference type="RefSeq" id="WP_238019008.1">
    <property type="nucleotide sequence ID" value="NZ_JAIFZM010000004.1"/>
</dbReference>
<dbReference type="EMBL" id="JAIFZM010000004">
    <property type="protein sequence ID" value="MCG3418878.1"/>
    <property type="molecule type" value="Genomic_DNA"/>
</dbReference>
<gene>
    <name evidence="1" type="ORF">K3T81_06935</name>
</gene>